<keyword evidence="4" id="KW-1185">Reference proteome</keyword>
<feature type="transmembrane region" description="Helical" evidence="1">
    <location>
        <begin position="436"/>
        <end position="459"/>
    </location>
</feature>
<dbReference type="InterPro" id="IPR007890">
    <property type="entry name" value="CHASE2"/>
</dbReference>
<sequence length="515" mass="56810">MELLKQILITGKGRPAALFILLWSMTMNILTELPASWTPLHKPWSVIPEYFGSPFASGRQLLFDGYQKEYPRVPLAQPVTIVAIDEKSLQDFGQWPWPRYRLAELIQATAKYQPAAVGLDLYMPEFDQTSPPQVAKGLKAEHRALAEQLQRLPSNETVLAQSFRQVPTVLSAAGFDQPAYTTTSGMRTWPVQVVGAEKLPAFSRRFEQVLASLPELQAAASGQALVSVDLENGLVRHVPLVMSLADQAVPSLALEMFRVATGADEVRTHINDRGIASVGVADLSVPTLPNGTIPLHFAKHQSMASRYVSASDVMQGKVEPNMLSGKLVLLGLTGSGLNDMRTTAIGEMVPGIEIQAQLIESLFDGRVLQRPHWFKWAETLALLLVGSIMIWYVPRPHSVLSAYLRKVPKSSLWLTLATNSLIIWIGYQIFIHTGMLFDAASFFLIISAVMGSLISTVLAEIDNLKKSQEDARHEEALQQARIDGERAILARLPSIQTFSSDANTFHLPSEQDTRA</sequence>
<feature type="transmembrane region" description="Helical" evidence="1">
    <location>
        <begin position="412"/>
        <end position="430"/>
    </location>
</feature>
<feature type="transmembrane region" description="Helical" evidence="1">
    <location>
        <begin position="373"/>
        <end position="392"/>
    </location>
</feature>
<evidence type="ECO:0000256" key="1">
    <source>
        <dbReference type="SAM" id="Phobius"/>
    </source>
</evidence>
<keyword evidence="1" id="KW-0472">Membrane</keyword>
<dbReference type="EMBL" id="JASGBH010000003">
    <property type="protein sequence ID" value="MDI9233329.1"/>
    <property type="molecule type" value="Genomic_DNA"/>
</dbReference>
<evidence type="ECO:0000313" key="3">
    <source>
        <dbReference type="EMBL" id="MDI9233329.1"/>
    </source>
</evidence>
<keyword evidence="1" id="KW-1133">Transmembrane helix</keyword>
<dbReference type="Proteomes" id="UP001431902">
    <property type="component" value="Unassembled WGS sequence"/>
</dbReference>
<protein>
    <submittedName>
        <fullName evidence="3">CHASE2 domain-containing protein</fullName>
    </submittedName>
</protein>
<feature type="domain" description="CHASE2" evidence="2">
    <location>
        <begin position="55"/>
        <end position="389"/>
    </location>
</feature>
<proteinExistence type="predicted"/>
<reference evidence="3" key="1">
    <citation type="submission" date="2023-05" db="EMBL/GenBank/DDBJ databases">
        <title>Limnohabitans sp. strain HM2-2 Genome sequencing and assembly.</title>
        <authorList>
            <person name="Jung Y."/>
        </authorList>
    </citation>
    <scope>NUCLEOTIDE SEQUENCE</scope>
    <source>
        <strain evidence="3">HM2-2</strain>
    </source>
</reference>
<accession>A0ABT6X5L0</accession>
<evidence type="ECO:0000313" key="4">
    <source>
        <dbReference type="Proteomes" id="UP001431902"/>
    </source>
</evidence>
<dbReference type="Pfam" id="PF05226">
    <property type="entry name" value="CHASE2"/>
    <property type="match status" value="1"/>
</dbReference>
<dbReference type="SMART" id="SM01080">
    <property type="entry name" value="CHASE2"/>
    <property type="match status" value="1"/>
</dbReference>
<dbReference type="RefSeq" id="WP_283223725.1">
    <property type="nucleotide sequence ID" value="NZ_JASGBH010000003.1"/>
</dbReference>
<evidence type="ECO:0000259" key="2">
    <source>
        <dbReference type="SMART" id="SM01080"/>
    </source>
</evidence>
<keyword evidence="1" id="KW-0812">Transmembrane</keyword>
<name>A0ABT6X5L0_9BURK</name>
<organism evidence="3 4">
    <name type="scientific">Limnohabitans lacus</name>
    <dbReference type="NCBI Taxonomy" id="3045173"/>
    <lineage>
        <taxon>Bacteria</taxon>
        <taxon>Pseudomonadati</taxon>
        <taxon>Pseudomonadota</taxon>
        <taxon>Betaproteobacteria</taxon>
        <taxon>Burkholderiales</taxon>
        <taxon>Comamonadaceae</taxon>
        <taxon>Limnohabitans</taxon>
    </lineage>
</organism>
<comment type="caution">
    <text evidence="3">The sequence shown here is derived from an EMBL/GenBank/DDBJ whole genome shotgun (WGS) entry which is preliminary data.</text>
</comment>
<gene>
    <name evidence="3" type="ORF">QLQ16_05690</name>
</gene>